<feature type="compositionally biased region" description="Acidic residues" evidence="1">
    <location>
        <begin position="59"/>
        <end position="79"/>
    </location>
</feature>
<keyword evidence="3" id="KW-1185">Reference proteome</keyword>
<organism evidence="2 3">
    <name type="scientific">Antrodiella citrinella</name>
    <dbReference type="NCBI Taxonomy" id="2447956"/>
    <lineage>
        <taxon>Eukaryota</taxon>
        <taxon>Fungi</taxon>
        <taxon>Dikarya</taxon>
        <taxon>Basidiomycota</taxon>
        <taxon>Agaricomycotina</taxon>
        <taxon>Agaricomycetes</taxon>
        <taxon>Polyporales</taxon>
        <taxon>Steccherinaceae</taxon>
        <taxon>Antrodiella</taxon>
    </lineage>
</organism>
<dbReference type="Pfam" id="PF18759">
    <property type="entry name" value="Plavaka"/>
    <property type="match status" value="1"/>
</dbReference>
<reference evidence="2 3" key="1">
    <citation type="submission" date="2019-02" db="EMBL/GenBank/DDBJ databases">
        <title>Genome sequencing of the rare red list fungi Antrodiella citrinella (Flaviporus citrinellus).</title>
        <authorList>
            <person name="Buettner E."/>
            <person name="Kellner H."/>
        </authorList>
    </citation>
    <scope>NUCLEOTIDE SEQUENCE [LARGE SCALE GENOMIC DNA]</scope>
    <source>
        <strain evidence="2 3">DSM 108506</strain>
    </source>
</reference>
<comment type="caution">
    <text evidence="2">The sequence shown here is derived from an EMBL/GenBank/DDBJ whole genome shotgun (WGS) entry which is preliminary data.</text>
</comment>
<dbReference type="InterPro" id="IPR041078">
    <property type="entry name" value="Plavaka"/>
</dbReference>
<protein>
    <recommendedName>
        <fullName evidence="4">C2H2-type domain-containing protein</fullName>
    </recommendedName>
</protein>
<evidence type="ECO:0000313" key="3">
    <source>
        <dbReference type="Proteomes" id="UP000308730"/>
    </source>
</evidence>
<dbReference type="Proteomes" id="UP000308730">
    <property type="component" value="Unassembled WGS sequence"/>
</dbReference>
<evidence type="ECO:0000256" key="1">
    <source>
        <dbReference type="SAM" id="MobiDB-lite"/>
    </source>
</evidence>
<accession>A0A4S4ML22</accession>
<feature type="region of interest" description="Disordered" evidence="1">
    <location>
        <begin position="58"/>
        <end position="137"/>
    </location>
</feature>
<proteinExistence type="predicted"/>
<name>A0A4S4ML22_9APHY</name>
<evidence type="ECO:0000313" key="2">
    <source>
        <dbReference type="EMBL" id="THH26335.1"/>
    </source>
</evidence>
<sequence length="907" mass="102413">MPQCPGCMRVFTFTGLSNHLRQKAAPACAAEYDRLHALLPGILAEDDMMQDAYDADAQPLEDDAEDQDQDQLEDEDDIPEIVFGGSLLEEDGDPAMEVDDDHELEEEDEEEEEEMIEYEDEQPWEAPVPAPPAQDENAVPAAPEEQVIPPAPGRDHVEDALRQEVHVQRFPYPEAGEPVQQGAAGFTSYRDGTGVANDNNPYAPFPSRREWLIARWAKLRGPGSTSLDELLAIEGVKADLGLSFKNSRELNKMIDKSLPAGRPRFRCKEVIVHGEAFDVYYRDALECVKALYGDVNFAADLIFKPERHYTDADRTCRIFHEMHTGKWWWDTQKTLVEKNKKGATIVPVIISSDKTRLMKFKGKSAYPVYLTIGNIPKDVRRKPSTQSQILLAYLPTTRLEHITNKSARRRAVANLFHTCMGRILQSLESPGEHGIQMTSGDGVVRDCHPIFAAHIGDYPEQVLITGVKTGQCACCTVPAKEIGDHGPGHPGHPFRDLDAVLKALETVGDAARAAACKAVGIKPILPQPYWKNLPYANIFLSITPDILHQLYQGVIKHLVEWVKTAYSVEEIDARCRRLSPGHHVRVFTKGISSLYQLTGREHADIARILLGLVADMPLPDGASPVRLVRAVRGILDFLYLAQYPVHTTDTLVLLDEALDRFHDNKQVFIDLGIRTTWCIPKLHYLRHYAYLIRRLGTTDNFNTEYTERLHIDLAKDAYEATNAKDEFPQMTRWLERREKIFRHERYIVWCLAGRPRLLASHLADSDSQQPADRLKMTKHPSKRTVRIEKLVADYGATFFEDALARYAVQHCNPEYTRAQIERASGDIVVPCRSIPVYHKAKFWLGDQQNHRLSSNEWDVVHATPLRLDTRGRSVDGEFDTVIVNDGNGLYSGVAGESVLRWQTSIYN</sequence>
<feature type="compositionally biased region" description="Acidic residues" evidence="1">
    <location>
        <begin position="88"/>
        <end position="123"/>
    </location>
</feature>
<gene>
    <name evidence="2" type="ORF">EUX98_g7856</name>
</gene>
<dbReference type="OrthoDB" id="3232438at2759"/>
<dbReference type="AlphaFoldDB" id="A0A4S4ML22"/>
<evidence type="ECO:0008006" key="4">
    <source>
        <dbReference type="Google" id="ProtNLM"/>
    </source>
</evidence>
<dbReference type="EMBL" id="SGPM01000363">
    <property type="protein sequence ID" value="THH26335.1"/>
    <property type="molecule type" value="Genomic_DNA"/>
</dbReference>